<dbReference type="PANTHER" id="PTHR30466:SF1">
    <property type="entry name" value="FMN REDUCTASE (NADH) RUTF"/>
    <property type="match status" value="1"/>
</dbReference>
<keyword evidence="2" id="KW-0560">Oxidoreductase</keyword>
<dbReference type="RefSeq" id="WP_047253568.1">
    <property type="nucleotide sequence ID" value="NZ_CP011545.1"/>
</dbReference>
<protein>
    <submittedName>
        <fullName evidence="4">Conserved protein of DIM6/NTAB family</fullName>
    </submittedName>
</protein>
<dbReference type="PATRIC" id="fig|136857.5.peg.1944"/>
<dbReference type="GO" id="GO:0010181">
    <property type="term" value="F:FMN binding"/>
    <property type="evidence" value="ECO:0007669"/>
    <property type="project" value="InterPro"/>
</dbReference>
<evidence type="ECO:0000256" key="2">
    <source>
        <dbReference type="ARBA" id="ARBA00023002"/>
    </source>
</evidence>
<dbReference type="AlphaFoldDB" id="A0A0G3H7P3"/>
<accession>A0A0G3H7P3</accession>
<dbReference type="EMBL" id="CP011545">
    <property type="protein sequence ID" value="AKK09384.1"/>
    <property type="molecule type" value="Genomic_DNA"/>
</dbReference>
<dbReference type="Pfam" id="PF01613">
    <property type="entry name" value="Flavin_Reduct"/>
    <property type="match status" value="1"/>
</dbReference>
<evidence type="ECO:0000256" key="1">
    <source>
        <dbReference type="ARBA" id="ARBA00008898"/>
    </source>
</evidence>
<dbReference type="Gene3D" id="2.30.110.10">
    <property type="entry name" value="Electron Transport, Fmn-binding Protein, Chain A"/>
    <property type="match status" value="1"/>
</dbReference>
<keyword evidence="5" id="KW-1185">Reference proteome</keyword>
<dbReference type="InterPro" id="IPR050268">
    <property type="entry name" value="NADH-dep_flavin_reductase"/>
</dbReference>
<organism evidence="4 5">
    <name type="scientific">Corynebacterium testudinoris</name>
    <dbReference type="NCBI Taxonomy" id="136857"/>
    <lineage>
        <taxon>Bacteria</taxon>
        <taxon>Bacillati</taxon>
        <taxon>Actinomycetota</taxon>
        <taxon>Actinomycetes</taxon>
        <taxon>Mycobacteriales</taxon>
        <taxon>Corynebacteriaceae</taxon>
        <taxon>Corynebacterium</taxon>
    </lineage>
</organism>
<dbReference type="InterPro" id="IPR002563">
    <property type="entry name" value="Flavin_Rdtase-like_dom"/>
</dbReference>
<gene>
    <name evidence="4" type="ORF">CTEST_09795</name>
</gene>
<dbReference type="Proteomes" id="UP000035540">
    <property type="component" value="Chromosome"/>
</dbReference>
<evidence type="ECO:0000313" key="5">
    <source>
        <dbReference type="Proteomes" id="UP000035540"/>
    </source>
</evidence>
<name>A0A0G3H7P3_9CORY</name>
<dbReference type="InterPro" id="IPR012349">
    <property type="entry name" value="Split_barrel_FMN-bd"/>
</dbReference>
<reference evidence="5" key="2">
    <citation type="submission" date="2015-05" db="EMBL/GenBank/DDBJ databases">
        <title>Complete genome sequence of Corynebacterium testudinoris DSM 44614, recovered from necrotic lesions in the mouth of a tortoise.</title>
        <authorList>
            <person name="Ruckert C."/>
            <person name="Albersmeier A."/>
            <person name="Winkler A."/>
            <person name="Tauch A."/>
        </authorList>
    </citation>
    <scope>NUCLEOTIDE SEQUENCE [LARGE SCALE GENOMIC DNA]</scope>
    <source>
        <strain evidence="5">DSM 44614</strain>
    </source>
</reference>
<reference evidence="4 5" key="1">
    <citation type="journal article" date="2015" name="Genome Announc.">
        <title>Complete Genome Sequence of the Type Strain Corynebacterium testudinoris DSM 44614, Recovered from Necrotic Lesions in the Mouth of a Tortoise.</title>
        <authorList>
            <person name="Ruckert C."/>
            <person name="Kriete M."/>
            <person name="Jaenicke S."/>
            <person name="Winkler A."/>
            <person name="Tauch A."/>
        </authorList>
    </citation>
    <scope>NUCLEOTIDE SEQUENCE [LARGE SCALE GENOMIC DNA]</scope>
    <source>
        <strain evidence="4 5">DSM 44614</strain>
    </source>
</reference>
<dbReference type="STRING" id="136857.CTEST_09795"/>
<dbReference type="OrthoDB" id="9792858at2"/>
<dbReference type="SMART" id="SM00903">
    <property type="entry name" value="Flavin_Reduct"/>
    <property type="match status" value="1"/>
</dbReference>
<evidence type="ECO:0000313" key="4">
    <source>
        <dbReference type="EMBL" id="AKK09384.1"/>
    </source>
</evidence>
<dbReference type="GO" id="GO:0042602">
    <property type="term" value="F:riboflavin reductase (NADPH) activity"/>
    <property type="evidence" value="ECO:0007669"/>
    <property type="project" value="TreeGrafter"/>
</dbReference>
<dbReference type="KEGG" id="cted:CTEST_09795"/>
<dbReference type="PANTHER" id="PTHR30466">
    <property type="entry name" value="FLAVIN REDUCTASE"/>
    <property type="match status" value="1"/>
</dbReference>
<comment type="similarity">
    <text evidence="1">Belongs to the non-flavoprotein flavin reductase family.</text>
</comment>
<feature type="domain" description="Flavin reductase like" evidence="3">
    <location>
        <begin position="15"/>
        <end position="155"/>
    </location>
</feature>
<evidence type="ECO:0000259" key="3">
    <source>
        <dbReference type="SMART" id="SM00903"/>
    </source>
</evidence>
<dbReference type="SUPFAM" id="SSF50475">
    <property type="entry name" value="FMN-binding split barrel"/>
    <property type="match status" value="1"/>
</dbReference>
<sequence>MTAQAPDGRQLRNIFGQFASGVTVVTAASDDGTPHGATVTAFTSISLEPRLCQVTLTRTSKACTILNDNSFAVNILASTQNDTAMHFAGRPQSEPIRWAADNIAPSLEGNLATLWCAPWAQYDGGDHVIIIGEIIDADINEHLDPLLFFRSTFHSIGPTSHEATWSFSGDDPFTGWFGATADLRPIY</sequence>
<proteinExistence type="inferred from homology"/>